<evidence type="ECO:0000256" key="1">
    <source>
        <dbReference type="SAM" id="MobiDB-lite"/>
    </source>
</evidence>
<sequence>MSDLGGEQPLRDHPERLAAMGQHGIRNRSHETHRTAAVHEAHTSLSHESTQLCCDGLVPGVIARLGAAIDTK</sequence>
<proteinExistence type="predicted"/>
<organism evidence="2">
    <name type="scientific">freshwater metagenome</name>
    <dbReference type="NCBI Taxonomy" id="449393"/>
    <lineage>
        <taxon>unclassified sequences</taxon>
        <taxon>metagenomes</taxon>
        <taxon>ecological metagenomes</taxon>
    </lineage>
</organism>
<gene>
    <name evidence="2" type="ORF">UFOPK2000_00557</name>
</gene>
<dbReference type="AlphaFoldDB" id="A0A6J6IUT1"/>
<feature type="region of interest" description="Disordered" evidence="1">
    <location>
        <begin position="1"/>
        <end position="33"/>
    </location>
</feature>
<evidence type="ECO:0000313" key="2">
    <source>
        <dbReference type="EMBL" id="CAB4628447.1"/>
    </source>
</evidence>
<protein>
    <submittedName>
        <fullName evidence="2">Unannotated protein</fullName>
    </submittedName>
</protein>
<accession>A0A6J6IUT1</accession>
<name>A0A6J6IUT1_9ZZZZ</name>
<dbReference type="EMBL" id="CAEZVK010000045">
    <property type="protein sequence ID" value="CAB4628447.1"/>
    <property type="molecule type" value="Genomic_DNA"/>
</dbReference>
<reference evidence="2" key="1">
    <citation type="submission" date="2020-05" db="EMBL/GenBank/DDBJ databases">
        <authorList>
            <person name="Chiriac C."/>
            <person name="Salcher M."/>
            <person name="Ghai R."/>
            <person name="Kavagutti S V."/>
        </authorList>
    </citation>
    <scope>NUCLEOTIDE SEQUENCE</scope>
</reference>